<dbReference type="Pfam" id="PF03466">
    <property type="entry name" value="LysR_substrate"/>
    <property type="match status" value="1"/>
</dbReference>
<dbReference type="InterPro" id="IPR050950">
    <property type="entry name" value="HTH-type_LysR_regulators"/>
</dbReference>
<keyword evidence="5" id="KW-1133">Transmembrane helix</keyword>
<dbReference type="Gene3D" id="3.40.190.290">
    <property type="match status" value="1"/>
</dbReference>
<evidence type="ECO:0000256" key="4">
    <source>
        <dbReference type="ARBA" id="ARBA00023163"/>
    </source>
</evidence>
<evidence type="ECO:0000256" key="2">
    <source>
        <dbReference type="ARBA" id="ARBA00023015"/>
    </source>
</evidence>
<proteinExistence type="inferred from homology"/>
<dbReference type="PANTHER" id="PTHR30419:SF8">
    <property type="entry name" value="NITROGEN ASSIMILATION TRANSCRIPTIONAL ACTIVATOR-RELATED"/>
    <property type="match status" value="1"/>
</dbReference>
<dbReference type="FunFam" id="1.10.10.10:FF:000001">
    <property type="entry name" value="LysR family transcriptional regulator"/>
    <property type="match status" value="1"/>
</dbReference>
<dbReference type="AlphaFoldDB" id="A0AAU9DPR7"/>
<dbReference type="GO" id="GO:0005829">
    <property type="term" value="C:cytosol"/>
    <property type="evidence" value="ECO:0007669"/>
    <property type="project" value="TreeGrafter"/>
</dbReference>
<feature type="transmembrane region" description="Helical" evidence="5">
    <location>
        <begin position="222"/>
        <end position="244"/>
    </location>
</feature>
<dbReference type="KEGG" id="xak:KIMC2_16150"/>
<dbReference type="RefSeq" id="WP_317695786.1">
    <property type="nucleotide sequence ID" value="NZ_AP026801.1"/>
</dbReference>
<dbReference type="Pfam" id="PF00126">
    <property type="entry name" value="HTH_1"/>
    <property type="match status" value="1"/>
</dbReference>
<dbReference type="Proteomes" id="UP001321804">
    <property type="component" value="Chromosome"/>
</dbReference>
<keyword evidence="5" id="KW-0812">Transmembrane</keyword>
<keyword evidence="3" id="KW-0238">DNA-binding</keyword>
<accession>A0AAU9DPR7</accession>
<dbReference type="GO" id="GO:0003700">
    <property type="term" value="F:DNA-binding transcription factor activity"/>
    <property type="evidence" value="ECO:0007669"/>
    <property type="project" value="InterPro"/>
</dbReference>
<evidence type="ECO:0000313" key="8">
    <source>
        <dbReference type="Proteomes" id="UP001321804"/>
    </source>
</evidence>
<reference evidence="7 8" key="1">
    <citation type="journal article" date="2023" name="Microbiol. Spectr.">
        <title>Symbiosis of Carpenter Bees with Uncharacterized Lactic Acid Bacteria Showing NAD Auxotrophy.</title>
        <authorList>
            <person name="Kawasaki S."/>
            <person name="Ozawa K."/>
            <person name="Mori T."/>
            <person name="Yamamoto A."/>
            <person name="Ito M."/>
            <person name="Ohkuma M."/>
            <person name="Sakamoto M."/>
            <person name="Matsutani M."/>
        </authorList>
    </citation>
    <scope>NUCLEOTIDE SEQUENCE [LARGE SCALE GENOMIC DNA]</scope>
    <source>
        <strain evidence="7 8">KimC2</strain>
    </source>
</reference>
<keyword evidence="2" id="KW-0805">Transcription regulation</keyword>
<evidence type="ECO:0000256" key="5">
    <source>
        <dbReference type="SAM" id="Phobius"/>
    </source>
</evidence>
<protein>
    <submittedName>
        <fullName evidence="7">LysR family transcriptional regulator</fullName>
    </submittedName>
</protein>
<dbReference type="GO" id="GO:0003677">
    <property type="term" value="F:DNA binding"/>
    <property type="evidence" value="ECO:0007669"/>
    <property type="project" value="UniProtKB-KW"/>
</dbReference>
<evidence type="ECO:0000313" key="7">
    <source>
        <dbReference type="EMBL" id="BDR57053.1"/>
    </source>
</evidence>
<keyword evidence="5" id="KW-0472">Membrane</keyword>
<organism evidence="7 8">
    <name type="scientific">Xylocopilactobacillus apis</name>
    <dbReference type="NCBI Taxonomy" id="2932183"/>
    <lineage>
        <taxon>Bacteria</taxon>
        <taxon>Bacillati</taxon>
        <taxon>Bacillota</taxon>
        <taxon>Bacilli</taxon>
        <taxon>Lactobacillales</taxon>
        <taxon>Lactobacillaceae</taxon>
        <taxon>Xylocopilactobacillus</taxon>
    </lineage>
</organism>
<dbReference type="InterPro" id="IPR005119">
    <property type="entry name" value="LysR_subst-bd"/>
</dbReference>
<feature type="domain" description="HTH lysR-type" evidence="6">
    <location>
        <begin position="1"/>
        <end position="58"/>
    </location>
</feature>
<dbReference type="PROSITE" id="PS50931">
    <property type="entry name" value="HTH_LYSR"/>
    <property type="match status" value="1"/>
</dbReference>
<dbReference type="InterPro" id="IPR036388">
    <property type="entry name" value="WH-like_DNA-bd_sf"/>
</dbReference>
<dbReference type="PANTHER" id="PTHR30419">
    <property type="entry name" value="HTH-TYPE TRANSCRIPTIONAL REGULATOR YBHD"/>
    <property type="match status" value="1"/>
</dbReference>
<dbReference type="Gene3D" id="1.10.10.10">
    <property type="entry name" value="Winged helix-like DNA-binding domain superfamily/Winged helix DNA-binding domain"/>
    <property type="match status" value="1"/>
</dbReference>
<keyword evidence="4" id="KW-0804">Transcription</keyword>
<evidence type="ECO:0000256" key="3">
    <source>
        <dbReference type="ARBA" id="ARBA00023125"/>
    </source>
</evidence>
<dbReference type="PRINTS" id="PR00039">
    <property type="entry name" value="HTHLYSR"/>
</dbReference>
<keyword evidence="8" id="KW-1185">Reference proteome</keyword>
<dbReference type="EMBL" id="AP026801">
    <property type="protein sequence ID" value="BDR57053.1"/>
    <property type="molecule type" value="Genomic_DNA"/>
</dbReference>
<sequence>MEIRVLQYFLAVVEEKNISRASQKLHVSQPNVSRQLRELEEELGITLFDRGGRQIELTESGEYLANQARQILSLVNKTEDNLQNPGELTGTLTIGSGESQTIMSIIEVIKSMRSLYPRIKVNLVSNNADEVQKNLLTGLFDFGVVMEPNDKQKFEFISLPGDVEWGLLVRNDSPLAKKKHLNPPDFNNLELIISQQRGVETLLKDWLGTSQAHYKIIATYNLLYNASLLVAAGMGAALAFNGIINTRGSNLKFIPLNPRQTAQSSLIWSRSTTLSNVGKVFLKQVKESLGK</sequence>
<dbReference type="SUPFAM" id="SSF53850">
    <property type="entry name" value="Periplasmic binding protein-like II"/>
    <property type="match status" value="1"/>
</dbReference>
<comment type="similarity">
    <text evidence="1">Belongs to the LysR transcriptional regulatory family.</text>
</comment>
<dbReference type="SUPFAM" id="SSF46785">
    <property type="entry name" value="Winged helix' DNA-binding domain"/>
    <property type="match status" value="1"/>
</dbReference>
<dbReference type="CDD" id="cd05466">
    <property type="entry name" value="PBP2_LTTR_substrate"/>
    <property type="match status" value="1"/>
</dbReference>
<evidence type="ECO:0000259" key="6">
    <source>
        <dbReference type="PROSITE" id="PS50931"/>
    </source>
</evidence>
<evidence type="ECO:0000256" key="1">
    <source>
        <dbReference type="ARBA" id="ARBA00009437"/>
    </source>
</evidence>
<dbReference type="InterPro" id="IPR036390">
    <property type="entry name" value="WH_DNA-bd_sf"/>
</dbReference>
<dbReference type="InterPro" id="IPR000847">
    <property type="entry name" value="LysR_HTH_N"/>
</dbReference>
<name>A0AAU9DPR7_9LACO</name>
<gene>
    <name evidence="7" type="ORF">KIMC2_16150</name>
</gene>